<protein>
    <recommendedName>
        <fullName evidence="2">Lipoprotein</fullName>
    </recommendedName>
</protein>
<reference evidence="1" key="1">
    <citation type="submission" date="2018-05" db="EMBL/GenBank/DDBJ databases">
        <authorList>
            <person name="Lanie J.A."/>
            <person name="Ng W.-L."/>
            <person name="Kazmierczak K.M."/>
            <person name="Andrzejewski T.M."/>
            <person name="Davidsen T.M."/>
            <person name="Wayne K.J."/>
            <person name="Tettelin H."/>
            <person name="Glass J.I."/>
            <person name="Rusch D."/>
            <person name="Podicherti R."/>
            <person name="Tsui H.-C.T."/>
            <person name="Winkler M.E."/>
        </authorList>
    </citation>
    <scope>NUCLEOTIDE SEQUENCE</scope>
</reference>
<organism evidence="1">
    <name type="scientific">marine metagenome</name>
    <dbReference type="NCBI Taxonomy" id="408172"/>
    <lineage>
        <taxon>unclassified sequences</taxon>
        <taxon>metagenomes</taxon>
        <taxon>ecological metagenomes</taxon>
    </lineage>
</organism>
<sequence length="55" mass="6357">MLKILLMTLFIFLISCGEEIKRPPSPIWVEKSRPADLEEKGIDAHNVNLSSYKFH</sequence>
<dbReference type="AlphaFoldDB" id="A0A382PVT8"/>
<dbReference type="PROSITE" id="PS51257">
    <property type="entry name" value="PROKAR_LIPOPROTEIN"/>
    <property type="match status" value="1"/>
</dbReference>
<proteinExistence type="predicted"/>
<accession>A0A382PVT8</accession>
<evidence type="ECO:0000313" key="1">
    <source>
        <dbReference type="EMBL" id="SVC76182.1"/>
    </source>
</evidence>
<dbReference type="EMBL" id="UINC01109391">
    <property type="protein sequence ID" value="SVC76182.1"/>
    <property type="molecule type" value="Genomic_DNA"/>
</dbReference>
<name>A0A382PVT8_9ZZZZ</name>
<evidence type="ECO:0008006" key="2">
    <source>
        <dbReference type="Google" id="ProtNLM"/>
    </source>
</evidence>
<gene>
    <name evidence="1" type="ORF">METZ01_LOCUS329036</name>
</gene>